<sequence length="35" mass="3748">MAGPRENPYTLGGKPLIIRAGVDQTVAALHLFRGK</sequence>
<accession>W1IXQ8</accession>
<evidence type="ECO:0000313" key="1">
    <source>
        <dbReference type="EMBL" id="CDL82391.1"/>
    </source>
</evidence>
<comment type="caution">
    <text evidence="1">The sequence shown here is derived from an EMBL/GenBank/DDBJ whole genome shotgun (WGS) entry which is preliminary data.</text>
</comment>
<organism evidence="1 2">
    <name type="scientific">Xenorhabdus szentirmaii DSM 16338</name>
    <dbReference type="NCBI Taxonomy" id="1427518"/>
    <lineage>
        <taxon>Bacteria</taxon>
        <taxon>Pseudomonadati</taxon>
        <taxon>Pseudomonadota</taxon>
        <taxon>Gammaproteobacteria</taxon>
        <taxon>Enterobacterales</taxon>
        <taxon>Morganellaceae</taxon>
        <taxon>Xenorhabdus</taxon>
    </lineage>
</organism>
<reference evidence="1" key="1">
    <citation type="submission" date="2013-11" db="EMBL/GenBank/DDBJ databases">
        <title>Draft genome sequence and annotation of the entomopathogenic bacteria, Xenorhabdus cabanillasi strain JM26 and Xenorhabdus szentirmai strain DSM 16338.</title>
        <authorList>
            <person name="Gualtieri M."/>
            <person name="Ogier J.C."/>
            <person name="Pages S."/>
            <person name="Givaudan A."/>
            <person name="Gaudriault S."/>
        </authorList>
    </citation>
    <scope>NUCLEOTIDE SEQUENCE [LARGE SCALE GENOMIC DNA]</scope>
    <source>
        <strain evidence="1">DSM 16338</strain>
    </source>
</reference>
<dbReference type="STRING" id="1427518.XSR1_20209"/>
<keyword evidence="2" id="KW-1185">Reference proteome</keyword>
<proteinExistence type="predicted"/>
<dbReference type="Proteomes" id="UP000019202">
    <property type="component" value="Unassembled WGS sequence"/>
</dbReference>
<dbReference type="EMBL" id="CBXF010000077">
    <property type="protein sequence ID" value="CDL82391.1"/>
    <property type="molecule type" value="Genomic_DNA"/>
</dbReference>
<evidence type="ECO:0000313" key="2">
    <source>
        <dbReference type="Proteomes" id="UP000019202"/>
    </source>
</evidence>
<name>W1IXQ8_9GAMM</name>
<protein>
    <submittedName>
        <fullName evidence="1">Uncharacterized protein</fullName>
    </submittedName>
</protein>
<gene>
    <name evidence="1" type="ORF">XSR1_20209</name>
</gene>
<dbReference type="AlphaFoldDB" id="W1IXQ8"/>